<sequence length="53" mass="5920">MEIASICFKLSVSVLFLKLLMNFKINDNVIDSITKIKPSRIVLVIKVGKSALK</sequence>
<name>X1DTI3_9ZZZZ</name>
<gene>
    <name evidence="1" type="ORF">S01H4_61121</name>
</gene>
<dbReference type="EMBL" id="BART01036175">
    <property type="protein sequence ID" value="GAH08289.1"/>
    <property type="molecule type" value="Genomic_DNA"/>
</dbReference>
<organism evidence="1">
    <name type="scientific">marine sediment metagenome</name>
    <dbReference type="NCBI Taxonomy" id="412755"/>
    <lineage>
        <taxon>unclassified sequences</taxon>
        <taxon>metagenomes</taxon>
        <taxon>ecological metagenomes</taxon>
    </lineage>
</organism>
<comment type="caution">
    <text evidence="1">The sequence shown here is derived from an EMBL/GenBank/DDBJ whole genome shotgun (WGS) entry which is preliminary data.</text>
</comment>
<evidence type="ECO:0000313" key="1">
    <source>
        <dbReference type="EMBL" id="GAH08289.1"/>
    </source>
</evidence>
<reference evidence="1" key="1">
    <citation type="journal article" date="2014" name="Front. Microbiol.">
        <title>High frequency of phylogenetically diverse reductive dehalogenase-homologous genes in deep subseafloor sedimentary metagenomes.</title>
        <authorList>
            <person name="Kawai M."/>
            <person name="Futagami T."/>
            <person name="Toyoda A."/>
            <person name="Takaki Y."/>
            <person name="Nishi S."/>
            <person name="Hori S."/>
            <person name="Arai W."/>
            <person name="Tsubouchi T."/>
            <person name="Morono Y."/>
            <person name="Uchiyama I."/>
            <person name="Ito T."/>
            <person name="Fujiyama A."/>
            <person name="Inagaki F."/>
            <person name="Takami H."/>
        </authorList>
    </citation>
    <scope>NUCLEOTIDE SEQUENCE</scope>
    <source>
        <strain evidence="1">Expedition CK06-06</strain>
    </source>
</reference>
<dbReference type="AlphaFoldDB" id="X1DTI3"/>
<protein>
    <submittedName>
        <fullName evidence="1">Uncharacterized protein</fullName>
    </submittedName>
</protein>
<proteinExistence type="predicted"/>
<accession>X1DTI3</accession>